<name>A0ABD5P8G9_9EURY</name>
<keyword evidence="1" id="KW-0812">Transmembrane</keyword>
<dbReference type="InterPro" id="IPR007354">
    <property type="entry name" value="CruF-like"/>
</dbReference>
<organism evidence="2 3">
    <name type="scientific">Halobium salinum</name>
    <dbReference type="NCBI Taxonomy" id="1364940"/>
    <lineage>
        <taxon>Archaea</taxon>
        <taxon>Methanobacteriati</taxon>
        <taxon>Methanobacteriota</taxon>
        <taxon>Stenosarchaea group</taxon>
        <taxon>Halobacteria</taxon>
        <taxon>Halobacteriales</taxon>
        <taxon>Haloferacaceae</taxon>
        <taxon>Halobium</taxon>
    </lineage>
</organism>
<dbReference type="PANTHER" id="PTHR39419">
    <property type="entry name" value="SLL0814 PROTEIN"/>
    <property type="match status" value="1"/>
</dbReference>
<dbReference type="AlphaFoldDB" id="A0ABD5P8G9"/>
<dbReference type="EMBL" id="JBHSDS010000003">
    <property type="protein sequence ID" value="MFC4357187.1"/>
    <property type="molecule type" value="Genomic_DNA"/>
</dbReference>
<evidence type="ECO:0000313" key="2">
    <source>
        <dbReference type="EMBL" id="MFC4357187.1"/>
    </source>
</evidence>
<protein>
    <submittedName>
        <fullName evidence="2">Bisanhydrobacterioruberin hydratase</fullName>
        <ecNumber evidence="2">4.2.1.161</ecNumber>
    </submittedName>
</protein>
<feature type="transmembrane region" description="Helical" evidence="1">
    <location>
        <begin position="207"/>
        <end position="228"/>
    </location>
</feature>
<feature type="transmembrane region" description="Helical" evidence="1">
    <location>
        <begin position="69"/>
        <end position="90"/>
    </location>
</feature>
<dbReference type="NCBIfam" id="TIGR03460">
    <property type="entry name" value="crt_membr_arch"/>
    <property type="match status" value="1"/>
</dbReference>
<dbReference type="EC" id="4.2.1.161" evidence="2"/>
<feature type="transmembrane region" description="Helical" evidence="1">
    <location>
        <begin position="39"/>
        <end position="57"/>
    </location>
</feature>
<evidence type="ECO:0000313" key="3">
    <source>
        <dbReference type="Proteomes" id="UP001595921"/>
    </source>
</evidence>
<keyword evidence="3" id="KW-1185">Reference proteome</keyword>
<proteinExistence type="predicted"/>
<comment type="caution">
    <text evidence="2">The sequence shown here is derived from an EMBL/GenBank/DDBJ whole genome shotgun (WGS) entry which is preliminary data.</text>
</comment>
<evidence type="ECO:0000256" key="1">
    <source>
        <dbReference type="SAM" id="Phobius"/>
    </source>
</evidence>
<dbReference type="Proteomes" id="UP001595921">
    <property type="component" value="Unassembled WGS sequence"/>
</dbReference>
<dbReference type="GO" id="GO:0016829">
    <property type="term" value="F:lyase activity"/>
    <property type="evidence" value="ECO:0007669"/>
    <property type="project" value="UniProtKB-KW"/>
</dbReference>
<feature type="transmembrane region" description="Helical" evidence="1">
    <location>
        <begin position="138"/>
        <end position="159"/>
    </location>
</feature>
<feature type="transmembrane region" description="Helical" evidence="1">
    <location>
        <begin position="97"/>
        <end position="118"/>
    </location>
</feature>
<gene>
    <name evidence="2" type="primary">cruF</name>
    <name evidence="2" type="ORF">ACFO0N_04395</name>
</gene>
<reference evidence="2 3" key="1">
    <citation type="journal article" date="2019" name="Int. J. Syst. Evol. Microbiol.">
        <title>The Global Catalogue of Microorganisms (GCM) 10K type strain sequencing project: providing services to taxonomists for standard genome sequencing and annotation.</title>
        <authorList>
            <consortium name="The Broad Institute Genomics Platform"/>
            <consortium name="The Broad Institute Genome Sequencing Center for Infectious Disease"/>
            <person name="Wu L."/>
            <person name="Ma J."/>
        </authorList>
    </citation>
    <scope>NUCLEOTIDE SEQUENCE [LARGE SCALE GENOMIC DNA]</scope>
    <source>
        <strain evidence="2 3">CGMCC 1.12553</strain>
    </source>
</reference>
<feature type="transmembrane region" description="Helical" evidence="1">
    <location>
        <begin position="171"/>
        <end position="195"/>
    </location>
</feature>
<dbReference type="InterPro" id="IPR017823">
    <property type="entry name" value="CruF"/>
</dbReference>
<keyword evidence="2" id="KW-0456">Lyase</keyword>
<keyword evidence="1" id="KW-1133">Transmembrane helix</keyword>
<dbReference type="InterPro" id="IPR053540">
    <property type="entry name" value="BABR_hydratase"/>
</dbReference>
<dbReference type="RefSeq" id="WP_267622510.1">
    <property type="nucleotide sequence ID" value="NZ_JAODIW010000006.1"/>
</dbReference>
<sequence length="295" mass="31509">MADGETSSGRSLGGLRERLPSDRFEAERLADDLVREHRFEIAVVFPLVGAVLLLASAEGLLPEPLAFNPWLVLSGVLVMRSPLLAGVFPLMTRRATAGVLALCGYAYAVEYVGIQTGFPYGEFYYGVDLGPTVGGVPLGLPVFFLPLVMNAYLLCLLLLGPSADSRARRLVSVILVVLLMDVVLDPGAVALGFWVYPNGGAFYGVPLSNYAGWVVSATLTVFVMDAAFDHAALRARLERCAFMLDDLVSFVILWGGVNAVYGNWIPVLVAVGLGAGLLRTERFDADLLGAVGVGR</sequence>
<dbReference type="NCBIfam" id="NF041333">
    <property type="entry name" value="CruF_Halo"/>
    <property type="match status" value="1"/>
</dbReference>
<dbReference type="Pfam" id="PF04240">
    <property type="entry name" value="Caroten_synth"/>
    <property type="match status" value="1"/>
</dbReference>
<accession>A0ABD5P8G9</accession>
<dbReference type="PANTHER" id="PTHR39419:SF1">
    <property type="entry name" value="SLL0814 PROTEIN"/>
    <property type="match status" value="1"/>
</dbReference>
<keyword evidence="1" id="KW-0472">Membrane</keyword>